<reference evidence="1 2" key="2">
    <citation type="submission" date="2018-11" db="EMBL/GenBank/DDBJ databases">
        <authorList>
            <consortium name="Pathogen Informatics"/>
        </authorList>
    </citation>
    <scope>NUCLEOTIDE SEQUENCE [LARGE SCALE GENOMIC DNA]</scope>
    <source>
        <strain evidence="1">Dakar</strain>
        <strain evidence="2">Dakar, Senegal</strain>
    </source>
</reference>
<name>A0A183JLB9_9TREM</name>
<proteinExistence type="predicted"/>
<accession>A0A183JLB9</accession>
<sequence length="41" mass="4388">MVCINCCCDSGCSIVHATTLAQVTNWLAVLPARVAECTKFD</sequence>
<evidence type="ECO:0000313" key="2">
    <source>
        <dbReference type="Proteomes" id="UP000279833"/>
    </source>
</evidence>
<evidence type="ECO:0000313" key="1">
    <source>
        <dbReference type="EMBL" id="VDO82344.1"/>
    </source>
</evidence>
<organism evidence="3">
    <name type="scientific">Schistosoma curassoni</name>
    <dbReference type="NCBI Taxonomy" id="6186"/>
    <lineage>
        <taxon>Eukaryota</taxon>
        <taxon>Metazoa</taxon>
        <taxon>Spiralia</taxon>
        <taxon>Lophotrochozoa</taxon>
        <taxon>Platyhelminthes</taxon>
        <taxon>Trematoda</taxon>
        <taxon>Digenea</taxon>
        <taxon>Strigeidida</taxon>
        <taxon>Schistosomatoidea</taxon>
        <taxon>Schistosomatidae</taxon>
        <taxon>Schistosoma</taxon>
    </lineage>
</organism>
<evidence type="ECO:0000313" key="3">
    <source>
        <dbReference type="WBParaSite" id="SCUD_0000350001-mRNA-1"/>
    </source>
</evidence>
<dbReference type="AlphaFoldDB" id="A0A183JLB9"/>
<keyword evidence="2" id="KW-1185">Reference proteome</keyword>
<gene>
    <name evidence="1" type="ORF">SCUD_LOCUS3500</name>
</gene>
<dbReference type="WBParaSite" id="SCUD_0000350001-mRNA-1">
    <property type="protein sequence ID" value="SCUD_0000350001-mRNA-1"/>
    <property type="gene ID" value="SCUD_0000350001"/>
</dbReference>
<protein>
    <submittedName>
        <fullName evidence="1 3">Uncharacterized protein</fullName>
    </submittedName>
</protein>
<dbReference type="Proteomes" id="UP000279833">
    <property type="component" value="Unassembled WGS sequence"/>
</dbReference>
<dbReference type="EMBL" id="UZAK01003996">
    <property type="protein sequence ID" value="VDO82344.1"/>
    <property type="molecule type" value="Genomic_DNA"/>
</dbReference>
<reference evidence="3" key="1">
    <citation type="submission" date="2016-06" db="UniProtKB">
        <authorList>
            <consortium name="WormBaseParasite"/>
        </authorList>
    </citation>
    <scope>IDENTIFICATION</scope>
</reference>